<evidence type="ECO:0000313" key="2">
    <source>
        <dbReference type="Proteomes" id="UP001139485"/>
    </source>
</evidence>
<dbReference type="Proteomes" id="UP001139485">
    <property type="component" value="Unassembled WGS sequence"/>
</dbReference>
<dbReference type="RefSeq" id="WP_250826462.1">
    <property type="nucleotide sequence ID" value="NZ_JAMOIL010000005.1"/>
</dbReference>
<gene>
    <name evidence="1" type="ORF">M8330_05210</name>
</gene>
<proteinExistence type="predicted"/>
<evidence type="ECO:0000313" key="1">
    <source>
        <dbReference type="EMBL" id="MCM0619693.1"/>
    </source>
</evidence>
<accession>A0A9X2D5I7</accession>
<sequence>MLAADPTLPTSSGAVTSLDLPGASAVSAALEDQGDALALVLSYVVARCSHLEAFGGLTAGVRAPYEAALGRATAGLAGAVSQAAGRARDLREASRLLTDADDATSSVLAALETATGDPAEYSSSLPHVVSSALATGSLRTAATASQAARFTDRWKPLAATGGYATPVSSAAAWVDLTSTLDSIGRGVQALQGEVEE</sequence>
<dbReference type="EMBL" id="JAMOIL010000005">
    <property type="protein sequence ID" value="MCM0619693.1"/>
    <property type="molecule type" value="Genomic_DNA"/>
</dbReference>
<organism evidence="1 2">
    <name type="scientific">Nocardioides bruguierae</name>
    <dbReference type="NCBI Taxonomy" id="2945102"/>
    <lineage>
        <taxon>Bacteria</taxon>
        <taxon>Bacillati</taxon>
        <taxon>Actinomycetota</taxon>
        <taxon>Actinomycetes</taxon>
        <taxon>Propionibacteriales</taxon>
        <taxon>Nocardioidaceae</taxon>
        <taxon>Nocardioides</taxon>
    </lineage>
</organism>
<keyword evidence="2" id="KW-1185">Reference proteome</keyword>
<reference evidence="1" key="1">
    <citation type="submission" date="2022-05" db="EMBL/GenBank/DDBJ databases">
        <authorList>
            <person name="Tuo L."/>
        </authorList>
    </citation>
    <scope>NUCLEOTIDE SEQUENCE</scope>
    <source>
        <strain evidence="1">BSK12Z-4</strain>
    </source>
</reference>
<protein>
    <submittedName>
        <fullName evidence="1">Uncharacterized protein</fullName>
    </submittedName>
</protein>
<comment type="caution">
    <text evidence="1">The sequence shown here is derived from an EMBL/GenBank/DDBJ whole genome shotgun (WGS) entry which is preliminary data.</text>
</comment>
<name>A0A9X2D5I7_9ACTN</name>
<dbReference type="AlphaFoldDB" id="A0A9X2D5I7"/>